<evidence type="ECO:0000256" key="5">
    <source>
        <dbReference type="ARBA" id="ARBA00044677"/>
    </source>
</evidence>
<evidence type="ECO:0000256" key="2">
    <source>
        <dbReference type="ARBA" id="ARBA00012417"/>
    </source>
</evidence>
<dbReference type="Pfam" id="PF03121">
    <property type="entry name" value="Herpes_UL52"/>
    <property type="match status" value="1"/>
</dbReference>
<dbReference type="EC" id="2.7.7.7" evidence="2"/>
<dbReference type="GO" id="GO:0005759">
    <property type="term" value="C:mitochondrial matrix"/>
    <property type="evidence" value="ECO:0007669"/>
    <property type="project" value="TreeGrafter"/>
</dbReference>
<dbReference type="GO" id="GO:0006264">
    <property type="term" value="P:mitochondrial DNA replication"/>
    <property type="evidence" value="ECO:0007669"/>
    <property type="project" value="TreeGrafter"/>
</dbReference>
<dbReference type="GO" id="GO:0005634">
    <property type="term" value="C:nucleus"/>
    <property type="evidence" value="ECO:0007669"/>
    <property type="project" value="TreeGrafter"/>
</dbReference>
<evidence type="ECO:0000313" key="9">
    <source>
        <dbReference type="Proteomes" id="UP000886998"/>
    </source>
</evidence>
<keyword evidence="3" id="KW-0808">Transferase</keyword>
<keyword evidence="3" id="KW-0239">DNA-directed DNA polymerase</keyword>
<evidence type="ECO:0000313" key="8">
    <source>
        <dbReference type="EMBL" id="GFY72053.1"/>
    </source>
</evidence>
<comment type="similarity">
    <text evidence="1">Belongs to the eukaryotic-type primase small subunit family.</text>
</comment>
<keyword evidence="3" id="KW-0548">Nucleotidyltransferase</keyword>
<dbReference type="Proteomes" id="UP000886998">
    <property type="component" value="Unassembled WGS sequence"/>
</dbReference>
<evidence type="ECO:0000256" key="4">
    <source>
        <dbReference type="ARBA" id="ARBA00026139"/>
    </source>
</evidence>
<dbReference type="EMBL" id="BMAV01019232">
    <property type="protein sequence ID" value="GFY72053.1"/>
    <property type="molecule type" value="Genomic_DNA"/>
</dbReference>
<evidence type="ECO:0000256" key="1">
    <source>
        <dbReference type="ARBA" id="ARBA00009762"/>
    </source>
</evidence>
<name>A0A8X6YGS7_9ARAC</name>
<dbReference type="GO" id="GO:0031297">
    <property type="term" value="P:replication fork processing"/>
    <property type="evidence" value="ECO:0007669"/>
    <property type="project" value="TreeGrafter"/>
</dbReference>
<dbReference type="InterPro" id="IPR044917">
    <property type="entry name" value="PRIMPOL"/>
</dbReference>
<accession>A0A8X6YGS7</accession>
<dbReference type="AlphaFoldDB" id="A0A8X6YGS7"/>
<comment type="catalytic activity">
    <reaction evidence="7">
        <text>DNA(n) + a 2'-deoxyribonucleoside 5'-triphosphate = DNA(n+1) + diphosphate</text>
        <dbReference type="Rhea" id="RHEA:22508"/>
        <dbReference type="Rhea" id="RHEA-COMP:17339"/>
        <dbReference type="Rhea" id="RHEA-COMP:17340"/>
        <dbReference type="ChEBI" id="CHEBI:33019"/>
        <dbReference type="ChEBI" id="CHEBI:61560"/>
        <dbReference type="ChEBI" id="CHEBI:173112"/>
        <dbReference type="EC" id="2.7.7.7"/>
    </reaction>
    <physiologicalReaction direction="left-to-right" evidence="7">
        <dbReference type="Rhea" id="RHEA:22509"/>
    </physiologicalReaction>
</comment>
<dbReference type="GO" id="GO:0042276">
    <property type="term" value="P:error-prone translesion synthesis"/>
    <property type="evidence" value="ECO:0007669"/>
    <property type="project" value="InterPro"/>
</dbReference>
<organism evidence="8 9">
    <name type="scientific">Trichonephila inaurata madagascariensis</name>
    <dbReference type="NCBI Taxonomy" id="2747483"/>
    <lineage>
        <taxon>Eukaryota</taxon>
        <taxon>Metazoa</taxon>
        <taxon>Ecdysozoa</taxon>
        <taxon>Arthropoda</taxon>
        <taxon>Chelicerata</taxon>
        <taxon>Arachnida</taxon>
        <taxon>Araneae</taxon>
        <taxon>Araneomorphae</taxon>
        <taxon>Entelegynae</taxon>
        <taxon>Araneoidea</taxon>
        <taxon>Nephilidae</taxon>
        <taxon>Trichonephila</taxon>
        <taxon>Trichonephila inaurata</taxon>
    </lineage>
</organism>
<comment type="catalytic activity">
    <reaction evidence="5">
        <text>ssDNA + n NTP = ssDNA/pppN(pN)n-1 hybrid + (n-1) diphosphate.</text>
        <dbReference type="EC" id="2.7.7.102"/>
    </reaction>
</comment>
<reference evidence="8" key="1">
    <citation type="submission" date="2020-08" db="EMBL/GenBank/DDBJ databases">
        <title>Multicomponent nature underlies the extraordinary mechanical properties of spider dragline silk.</title>
        <authorList>
            <person name="Kono N."/>
            <person name="Nakamura H."/>
            <person name="Mori M."/>
            <person name="Yoshida Y."/>
            <person name="Ohtoshi R."/>
            <person name="Malay A.D."/>
            <person name="Moran D.A.P."/>
            <person name="Tomita M."/>
            <person name="Numata K."/>
            <person name="Arakawa K."/>
        </authorList>
    </citation>
    <scope>NUCLEOTIDE SEQUENCE</scope>
</reference>
<comment type="caution">
    <text evidence="8">The sequence shown here is derived from an EMBL/GenBank/DDBJ whole genome shotgun (WGS) entry which is preliminary data.</text>
</comment>
<sequence>MLGTSEKVHLGNETPNVLADKFYKPISSTSSRTWSESILQLRKTYKEHKNKPIPSEIKSRLDGPSISWKVFRHLNEAASYADNHTKDCKVFSFEERTPGSSGQRLFLVTHPQHMWLNHKSRPLEERCTYEVIRDGAPCRLYFDLEFNKKFNQSKNGIKMTEIFIKCIIMCMLEEFNLKISTSDILWLDASTEQKYSCHLILQMNDIAFKNNIEAGHFVSSLFMKIQKKIETNEVDDIWPQSEELKYMLVLDKDGKIVHFCDKGVYTKNRNFRMYLSTKYGKKAPLCLSEFNQYVPVLSGSCKDMNEAIFYDSLVTYFRNGNNFSKLLNYDLDPINERIPKSILQSRTKRESCGITQNSKSPYPEVDNFVLSFIKDDITSGFIRKWSYVETEDILVYEIGSYRFCNNIGRHHKSNNIMIIVDMKKKIYYQKCHDPECRAQNYKSVSESLPESIISLYCVPEDFFDDNCFTQLNDSSENDTHPAAKNNVNEINFIGNDFLEDLSLDSYPFTQLQNSKKNCNILLNEKVNSTEIMNDEESLEKSFLEDTSLDDMCLENMECNFVKCRAENEIISGEKDLVISVKNSNDEEMSAEDEQIMVEAAAAMEVVMDGTMFSEETIF</sequence>
<dbReference type="EC" id="2.7.7.102" evidence="6"/>
<dbReference type="OrthoDB" id="5988181at2759"/>
<protein>
    <recommendedName>
        <fullName evidence="4">DNA-directed primase/polymerase protein</fullName>
        <ecNumber evidence="6">2.7.7.102</ecNumber>
        <ecNumber evidence="2">2.7.7.7</ecNumber>
    </recommendedName>
</protein>
<dbReference type="GO" id="GO:0009411">
    <property type="term" value="P:response to UV"/>
    <property type="evidence" value="ECO:0007669"/>
    <property type="project" value="TreeGrafter"/>
</dbReference>
<dbReference type="PANTHER" id="PTHR31399">
    <property type="entry name" value="DNA-DIRECTED PRIMASE / POLYMERASE PROTEIN"/>
    <property type="match status" value="1"/>
</dbReference>
<keyword evidence="9" id="KW-1185">Reference proteome</keyword>
<dbReference type="GO" id="GO:0003682">
    <property type="term" value="F:chromatin binding"/>
    <property type="evidence" value="ECO:0007669"/>
    <property type="project" value="TreeGrafter"/>
</dbReference>
<evidence type="ECO:0000256" key="7">
    <source>
        <dbReference type="ARBA" id="ARBA00047303"/>
    </source>
</evidence>
<dbReference type="GO" id="GO:0003887">
    <property type="term" value="F:DNA-directed DNA polymerase activity"/>
    <property type="evidence" value="ECO:0007669"/>
    <property type="project" value="UniProtKB-KW"/>
</dbReference>
<evidence type="ECO:0000256" key="6">
    <source>
        <dbReference type="ARBA" id="ARBA00044768"/>
    </source>
</evidence>
<evidence type="ECO:0000256" key="3">
    <source>
        <dbReference type="ARBA" id="ARBA00022932"/>
    </source>
</evidence>
<dbReference type="PANTHER" id="PTHR31399:SF0">
    <property type="entry name" value="DNA-DIRECTED PRIMASE_POLYMERASE PROTEIN"/>
    <property type="match status" value="1"/>
</dbReference>
<proteinExistence type="inferred from homology"/>
<gene>
    <name evidence="8" type="primary">Primpol</name>
    <name evidence="8" type="ORF">TNIN_332472</name>
</gene>